<dbReference type="SMART" id="SM00355">
    <property type="entry name" value="ZnF_C2H2"/>
    <property type="match status" value="2"/>
</dbReference>
<feature type="compositionally biased region" description="Polar residues" evidence="1">
    <location>
        <begin position="209"/>
        <end position="222"/>
    </location>
</feature>
<organism evidence="3 4">
    <name type="scientific">Verticillium longisporum</name>
    <name type="common">Verticillium dahliae var. longisporum</name>
    <dbReference type="NCBI Taxonomy" id="100787"/>
    <lineage>
        <taxon>Eukaryota</taxon>
        <taxon>Fungi</taxon>
        <taxon>Dikarya</taxon>
        <taxon>Ascomycota</taxon>
        <taxon>Pezizomycotina</taxon>
        <taxon>Sordariomycetes</taxon>
        <taxon>Hypocreomycetidae</taxon>
        <taxon>Glomerellales</taxon>
        <taxon>Plectosphaerellaceae</taxon>
        <taxon>Verticillium</taxon>
    </lineage>
</organism>
<protein>
    <recommendedName>
        <fullName evidence="2">C2H2-type domain-containing protein</fullName>
    </recommendedName>
</protein>
<dbReference type="Proteomes" id="UP000045706">
    <property type="component" value="Unassembled WGS sequence"/>
</dbReference>
<proteinExistence type="predicted"/>
<dbReference type="EMBL" id="CVQI01004446">
    <property type="protein sequence ID" value="CRK13702.1"/>
    <property type="molecule type" value="Genomic_DNA"/>
</dbReference>
<evidence type="ECO:0000313" key="3">
    <source>
        <dbReference type="EMBL" id="CRK13702.1"/>
    </source>
</evidence>
<feature type="compositionally biased region" description="Polar residues" evidence="1">
    <location>
        <begin position="107"/>
        <end position="127"/>
    </location>
</feature>
<dbReference type="InterPro" id="IPR059009">
    <property type="entry name" value="Znf_C2H2_17_1st"/>
</dbReference>
<feature type="domain" description="C2H2-type" evidence="2">
    <location>
        <begin position="394"/>
        <end position="424"/>
    </location>
</feature>
<feature type="domain" description="C2H2-type" evidence="2">
    <location>
        <begin position="358"/>
        <end position="384"/>
    </location>
</feature>
<feature type="region of interest" description="Disordered" evidence="1">
    <location>
        <begin position="84"/>
        <end position="127"/>
    </location>
</feature>
<accession>A0A0G4KVC2</accession>
<sequence>SDYSFYQAAMAPTGMFSFSSQTGPSSDHISGSSWDTTGEGSQNFNQDFLDTGSAHQGETETFSFHLDGHITPRVQAPQAVAAPLGGEPMRRGLSRTSTGSHKHRITKPSSKTRMTAPSSQMSSRMSNMDITGNSSVFTPGTQPGAHLMDVNSCLFLDSDASGVSSHMLYSGSGMSLDLGMGPDGLPSPPTEVSLQHVIPTHIQLDHDASLTSHSPSGSWATFSPSESHMSGPSSENSPDHWALPEPLASPPRSENGSPAIQAQLRLDGQYHSQEMLSDDMSATVMPMVDDFALPPSYTARRPVNEGESARDHPLYKNASPGSDGLFHCPWEGQASCNHKAEKLKCNYDKFVDSHLKPYRCKDTSCENARFSSTACLLRHEREAHAMHGHGDKPFLCSYDGCDRALPGNGFPRQWNLRDHMRRVHNDSRIPGSPTSSTTGQTQQAAKSRKRKDAPKVIPAVSRKTSAKASAVVAAAQEQEAPRPLIEEWIAQQKALERIVQGLAQPDNVAIAHLIKDAQGRLNTMGKMASTMSQGQTVQTVRRTYNNTG</sequence>
<reference evidence="4" key="1">
    <citation type="submission" date="2015-05" db="EMBL/GenBank/DDBJ databases">
        <authorList>
            <person name="Fogelqvist Johan"/>
        </authorList>
    </citation>
    <scope>NUCLEOTIDE SEQUENCE [LARGE SCALE GENOMIC DNA]</scope>
</reference>
<feature type="region of interest" description="Disordered" evidence="1">
    <location>
        <begin position="424"/>
        <end position="457"/>
    </location>
</feature>
<evidence type="ECO:0000313" key="4">
    <source>
        <dbReference type="Proteomes" id="UP000045706"/>
    </source>
</evidence>
<evidence type="ECO:0000259" key="2">
    <source>
        <dbReference type="SMART" id="SM00355"/>
    </source>
</evidence>
<feature type="region of interest" description="Disordered" evidence="1">
    <location>
        <begin position="19"/>
        <end position="39"/>
    </location>
</feature>
<dbReference type="AlphaFoldDB" id="A0A0G4KVC2"/>
<feature type="compositionally biased region" description="Low complexity" evidence="1">
    <location>
        <begin position="223"/>
        <end position="236"/>
    </location>
</feature>
<feature type="non-terminal residue" evidence="3">
    <location>
        <position position="1"/>
    </location>
</feature>
<dbReference type="InterPro" id="IPR059095">
    <property type="entry name" value="Znf_C2H2_17_2nd"/>
</dbReference>
<feature type="compositionally biased region" description="Low complexity" evidence="1">
    <location>
        <begin position="430"/>
        <end position="443"/>
    </location>
</feature>
<gene>
    <name evidence="3" type="ORF">BN1723_001963</name>
</gene>
<dbReference type="Pfam" id="PF26176">
    <property type="entry name" value="zf_C2H2_17_2"/>
    <property type="match status" value="1"/>
</dbReference>
<dbReference type="Gene3D" id="3.30.160.60">
    <property type="entry name" value="Classic Zinc Finger"/>
    <property type="match status" value="1"/>
</dbReference>
<feature type="region of interest" description="Disordered" evidence="1">
    <location>
        <begin position="208"/>
        <end position="258"/>
    </location>
</feature>
<name>A0A0G4KVC2_VERLO</name>
<dbReference type="InterPro" id="IPR013087">
    <property type="entry name" value="Znf_C2H2_type"/>
</dbReference>
<evidence type="ECO:0000256" key="1">
    <source>
        <dbReference type="SAM" id="MobiDB-lite"/>
    </source>
</evidence>
<dbReference type="Pfam" id="PF26177">
    <property type="entry name" value="zf_C2H2_17_1st"/>
    <property type="match status" value="1"/>
</dbReference>